<dbReference type="PANTHER" id="PTHR11759">
    <property type="entry name" value="40S RIBOSOMAL PROTEIN S14/30S RIBOSOMAL PROTEIN S11"/>
    <property type="match status" value="1"/>
</dbReference>
<accession>A0A226EJH0</accession>
<dbReference type="InterPro" id="IPR001971">
    <property type="entry name" value="Ribosomal_uS11"/>
</dbReference>
<dbReference type="Pfam" id="PF00411">
    <property type="entry name" value="Ribosomal_S11"/>
    <property type="match status" value="1"/>
</dbReference>
<dbReference type="GO" id="GO:0005840">
    <property type="term" value="C:ribosome"/>
    <property type="evidence" value="ECO:0007669"/>
    <property type="project" value="UniProtKB-KW"/>
</dbReference>
<reference evidence="4 5" key="1">
    <citation type="submission" date="2015-12" db="EMBL/GenBank/DDBJ databases">
        <title>The genome of Folsomia candida.</title>
        <authorList>
            <person name="Faddeeva A."/>
            <person name="Derks M.F."/>
            <person name="Anvar Y."/>
            <person name="Smit S."/>
            <person name="Van Straalen N."/>
            <person name="Roelofs D."/>
        </authorList>
    </citation>
    <scope>NUCLEOTIDE SEQUENCE [LARGE SCALE GENOMIC DNA]</scope>
    <source>
        <strain evidence="4 5">VU population</strain>
        <tissue evidence="4">Whole body</tissue>
    </source>
</reference>
<organism evidence="4 5">
    <name type="scientific">Folsomia candida</name>
    <name type="common">Springtail</name>
    <dbReference type="NCBI Taxonomy" id="158441"/>
    <lineage>
        <taxon>Eukaryota</taxon>
        <taxon>Metazoa</taxon>
        <taxon>Ecdysozoa</taxon>
        <taxon>Arthropoda</taxon>
        <taxon>Hexapoda</taxon>
        <taxon>Collembola</taxon>
        <taxon>Entomobryomorpha</taxon>
        <taxon>Isotomoidea</taxon>
        <taxon>Isotomidae</taxon>
        <taxon>Proisotominae</taxon>
        <taxon>Folsomia</taxon>
    </lineage>
</organism>
<comment type="caution">
    <text evidence="4">The sequence shown here is derived from an EMBL/GenBank/DDBJ whole genome shotgun (WGS) entry which is preliminary data.</text>
</comment>
<evidence type="ECO:0000313" key="4">
    <source>
        <dbReference type="EMBL" id="OXA57782.1"/>
    </source>
</evidence>
<dbReference type="STRING" id="158441.A0A226EJH0"/>
<protein>
    <recommendedName>
        <fullName evidence="6">28S ribosomal protein S11, mitochondrial</fullName>
    </recommendedName>
</protein>
<name>A0A226EJH0_FOLCA</name>
<evidence type="ECO:0000313" key="5">
    <source>
        <dbReference type="Proteomes" id="UP000198287"/>
    </source>
</evidence>
<keyword evidence="3" id="KW-0687">Ribonucleoprotein</keyword>
<dbReference type="EMBL" id="LNIX01000003">
    <property type="protein sequence ID" value="OXA57782.1"/>
    <property type="molecule type" value="Genomic_DNA"/>
</dbReference>
<dbReference type="GO" id="GO:1990904">
    <property type="term" value="C:ribonucleoprotein complex"/>
    <property type="evidence" value="ECO:0007669"/>
    <property type="project" value="UniProtKB-KW"/>
</dbReference>
<evidence type="ECO:0008006" key="6">
    <source>
        <dbReference type="Google" id="ProtNLM"/>
    </source>
</evidence>
<dbReference type="InterPro" id="IPR036967">
    <property type="entry name" value="Ribosomal_uS11_sf"/>
</dbReference>
<dbReference type="GO" id="GO:0006412">
    <property type="term" value="P:translation"/>
    <property type="evidence" value="ECO:0007669"/>
    <property type="project" value="InterPro"/>
</dbReference>
<dbReference type="Gene3D" id="3.30.420.80">
    <property type="entry name" value="Ribosomal protein S11"/>
    <property type="match status" value="1"/>
</dbReference>
<evidence type="ECO:0000256" key="1">
    <source>
        <dbReference type="ARBA" id="ARBA00006194"/>
    </source>
</evidence>
<dbReference type="OMA" id="TPVSWNP"/>
<sequence>MSLLPACFRCFRGGIKLTLPGTNSSPGFHGTLSIQQQRWKANDRRALIDSMPLRDTGTQGEKSLDIDIMSAPKETLFPDEDTPNQLFHGIKFADIPICHIKVSKNNTILHLTDTVGNKIAYRSCGQEGFKNTRKGTNIAAQTTALALANLAKEQGVAAIKIAIQGLGPGRMSAVKGLQMGGMKIVAIADTTPISWHPPRARKARRL</sequence>
<evidence type="ECO:0000256" key="3">
    <source>
        <dbReference type="ARBA" id="ARBA00023274"/>
    </source>
</evidence>
<evidence type="ECO:0000256" key="2">
    <source>
        <dbReference type="ARBA" id="ARBA00022980"/>
    </source>
</evidence>
<keyword evidence="2" id="KW-0689">Ribosomal protein</keyword>
<dbReference type="GO" id="GO:0003735">
    <property type="term" value="F:structural constituent of ribosome"/>
    <property type="evidence" value="ECO:0007669"/>
    <property type="project" value="InterPro"/>
</dbReference>
<proteinExistence type="inferred from homology"/>
<dbReference type="Proteomes" id="UP000198287">
    <property type="component" value="Unassembled WGS sequence"/>
</dbReference>
<keyword evidence="5" id="KW-1185">Reference proteome</keyword>
<gene>
    <name evidence="4" type="ORF">Fcan01_07513</name>
</gene>
<comment type="similarity">
    <text evidence="1">Belongs to the universal ribosomal protein uS11 family.</text>
</comment>
<dbReference type="HAMAP" id="MF_01310">
    <property type="entry name" value="Ribosomal_uS11"/>
    <property type="match status" value="1"/>
</dbReference>
<dbReference type="OrthoDB" id="1654884at2759"/>
<dbReference type="AlphaFoldDB" id="A0A226EJH0"/>
<dbReference type="SUPFAM" id="SSF53137">
    <property type="entry name" value="Translational machinery components"/>
    <property type="match status" value="1"/>
</dbReference>